<organism evidence="1 2">
    <name type="scientific">Urbifossiella limnaea</name>
    <dbReference type="NCBI Taxonomy" id="2528023"/>
    <lineage>
        <taxon>Bacteria</taxon>
        <taxon>Pseudomonadati</taxon>
        <taxon>Planctomycetota</taxon>
        <taxon>Planctomycetia</taxon>
        <taxon>Gemmatales</taxon>
        <taxon>Gemmataceae</taxon>
        <taxon>Urbifossiella</taxon>
    </lineage>
</organism>
<proteinExistence type="predicted"/>
<dbReference type="KEGG" id="uli:ETAA1_07810"/>
<reference evidence="1 2" key="1">
    <citation type="submission" date="2019-02" db="EMBL/GenBank/DDBJ databases">
        <title>Deep-cultivation of Planctomycetes and their phenomic and genomic characterization uncovers novel biology.</title>
        <authorList>
            <person name="Wiegand S."/>
            <person name="Jogler M."/>
            <person name="Boedeker C."/>
            <person name="Pinto D."/>
            <person name="Vollmers J."/>
            <person name="Rivas-Marin E."/>
            <person name="Kohn T."/>
            <person name="Peeters S.H."/>
            <person name="Heuer A."/>
            <person name="Rast P."/>
            <person name="Oberbeckmann S."/>
            <person name="Bunk B."/>
            <person name="Jeske O."/>
            <person name="Meyerdierks A."/>
            <person name="Storesund J.E."/>
            <person name="Kallscheuer N."/>
            <person name="Luecker S."/>
            <person name="Lage O.M."/>
            <person name="Pohl T."/>
            <person name="Merkel B.J."/>
            <person name="Hornburger P."/>
            <person name="Mueller R.-W."/>
            <person name="Bruemmer F."/>
            <person name="Labrenz M."/>
            <person name="Spormann A.M."/>
            <person name="Op den Camp H."/>
            <person name="Overmann J."/>
            <person name="Amann R."/>
            <person name="Jetten M.S.M."/>
            <person name="Mascher T."/>
            <person name="Medema M.H."/>
            <person name="Devos D.P."/>
            <person name="Kaster A.-K."/>
            <person name="Ovreas L."/>
            <person name="Rohde M."/>
            <person name="Galperin M.Y."/>
            <person name="Jogler C."/>
        </authorList>
    </citation>
    <scope>NUCLEOTIDE SEQUENCE [LARGE SCALE GENOMIC DNA]</scope>
    <source>
        <strain evidence="1 2">ETA_A1</strain>
    </source>
</reference>
<gene>
    <name evidence="1" type="ORF">ETAA1_07810</name>
</gene>
<keyword evidence="2" id="KW-1185">Reference proteome</keyword>
<name>A0A517XN02_9BACT</name>
<accession>A0A517XN02</accession>
<protein>
    <submittedName>
        <fullName evidence="1">Uncharacterized protein</fullName>
    </submittedName>
</protein>
<sequence>MDMYGIELVRHWSDANHVFQQANIRVAGHPRPDLNSELPADFFDKQSAAALEIQAELDKRRADNPDELKFAQLMAWVSADTTTKLNPAAQTAADAILDARLTGTWTAFEVLAGDLWADAINCHPNGLSELKGKKRGTVKGNDDSNSLDGLGVGADDDEGKTVPLKLIQKYKFNLAAHMGTILRAKLSFDSLVRVRDAYRRAFYDDYRDVDAAINDDAIDKLFLVRNLIVHKAGIVDEMFARRTRSVPEFAGLEIDKPFPRDESKAIALIDPVIRSSVRLISAVDDWIANHAD</sequence>
<evidence type="ECO:0000313" key="2">
    <source>
        <dbReference type="Proteomes" id="UP000319576"/>
    </source>
</evidence>
<evidence type="ECO:0000313" key="1">
    <source>
        <dbReference type="EMBL" id="QDU18885.1"/>
    </source>
</evidence>
<dbReference type="EMBL" id="CP036273">
    <property type="protein sequence ID" value="QDU18885.1"/>
    <property type="molecule type" value="Genomic_DNA"/>
</dbReference>
<dbReference type="AlphaFoldDB" id="A0A517XN02"/>
<dbReference type="Proteomes" id="UP000319576">
    <property type="component" value="Chromosome"/>
</dbReference>